<proteinExistence type="predicted"/>
<dbReference type="InterPro" id="IPR036928">
    <property type="entry name" value="AS_sf"/>
</dbReference>
<sequence>MIRDGNIAFGAQEVMTNMVSWKQTFIKVLALGSAFEGGSASPLSLSNILQTSEAVSYQLGDTTYLANAKRPRDTLTIINTKFNNHYPTGTIITLTVIAANGAIVTAHHLNATISSYLANDDVFSTEFLGAVYLTSSAGNTSVTADALEYLSSAGAETIYLDSNVFKDQGGRAISIHHKSAKTLAPGPYTAVVSKDKVSLLDTYRLYPDTYRDFVTGMYPSNDGSGSFIPLQSMSSRLWAPLVPVPSRIHSWGDPRPLAGKRVAVKDIFDIKGLQTSAGSQAWIQITPVANRTAPAIQRLVDLGAVLVGKQKLAQFASGANPWDWTDGQAPFNPRGDGYLTCAASTSGGACSIAAYDWLDAAIGSDTGVSIRRPAAVTGTFGNRPSQGMITLEGMLAQNWAEDTAGVLGRNPAEWARFAKAWYTPELHQPASITGLSPLSVPDTMAFPTQILYPEEQFPLVNPAAQKILEPFLSTIAKELNMSIKYTNLSATLIEAPIFSDNNDTMDRLLTATAALTYWSSHVAVADPLMTEWARRYEGRFPPVDPLWRKEWSQFNASVINQAAYDQALQYKRKGVDWFERNVLLETPQSCSQSLLICDIGTGGLPSFREKALNEGPNATFLGRMPDWAAIPCSMICPIFGCADFTIPLGQVPYHSPVTNVTEQFPVSINMIVRRGCDFVLFNMVEKLARAGIIQAVKTGKQAF</sequence>
<accession>A0A5N6J381</accession>
<dbReference type="PANTHER" id="PTHR46310">
    <property type="entry name" value="AMIDASE 1"/>
    <property type="match status" value="1"/>
</dbReference>
<reference evidence="3 4" key="1">
    <citation type="submission" date="2019-04" db="EMBL/GenBank/DDBJ databases">
        <title>Fungal friends and foes A comparative genomics study of 23 Aspergillus species from section Flavi.</title>
        <authorList>
            <consortium name="DOE Joint Genome Institute"/>
            <person name="Kjaerbolling I."/>
            <person name="Vesth T.C."/>
            <person name="Frisvad J.C."/>
            <person name="Nybo J.L."/>
            <person name="Theobald S."/>
            <person name="Kildgaard S."/>
            <person name="Petersen T.I."/>
            <person name="Kuo A."/>
            <person name="Sato A."/>
            <person name="Lyhne E.K."/>
            <person name="Kogle M.E."/>
            <person name="Wiebenga A."/>
            <person name="Kun R.S."/>
            <person name="Lubbers R.J."/>
            <person name="Makela M.R."/>
            <person name="Barry K."/>
            <person name="Chovatia M."/>
            <person name="Clum A."/>
            <person name="Daum C."/>
            <person name="Haridas S."/>
            <person name="He G."/>
            <person name="LaButti K."/>
            <person name="Lipzen A."/>
            <person name="Mondo S."/>
            <person name="Pangilinan J."/>
            <person name="Riley R."/>
            <person name="Salamov A."/>
            <person name="Simmons B.A."/>
            <person name="Magnuson J.K."/>
            <person name="Henrissat B."/>
            <person name="Mortensen U.H."/>
            <person name="Larsen T.O."/>
            <person name="De vries R.P."/>
            <person name="Grigoriev I.V."/>
            <person name="Machida M."/>
            <person name="Baker S.E."/>
            <person name="Andersen M.R."/>
        </authorList>
    </citation>
    <scope>NUCLEOTIDE SEQUENCE [LARGE SCALE GENOMIC DNA]</scope>
    <source>
        <strain evidence="3 4">CBS 117635</strain>
    </source>
</reference>
<gene>
    <name evidence="3" type="ORF">BDV30DRAFT_239381</name>
</gene>
<dbReference type="Pfam" id="PF01425">
    <property type="entry name" value="Amidase"/>
    <property type="match status" value="1"/>
</dbReference>
<evidence type="ECO:0000313" key="3">
    <source>
        <dbReference type="EMBL" id="KAB8272680.1"/>
    </source>
</evidence>
<name>A0A5N6J381_9EURO</name>
<keyword evidence="4" id="KW-1185">Reference proteome</keyword>
<dbReference type="EMBL" id="ML732803">
    <property type="protein sequence ID" value="KAB8272680.1"/>
    <property type="molecule type" value="Genomic_DNA"/>
</dbReference>
<dbReference type="InterPro" id="IPR058329">
    <property type="entry name" value="Arp1_N"/>
</dbReference>
<dbReference type="PANTHER" id="PTHR46310:SF7">
    <property type="entry name" value="AMIDASE 1"/>
    <property type="match status" value="1"/>
</dbReference>
<dbReference type="Proteomes" id="UP000326289">
    <property type="component" value="Unassembled WGS sequence"/>
</dbReference>
<dbReference type="SUPFAM" id="SSF75304">
    <property type="entry name" value="Amidase signature (AS) enzymes"/>
    <property type="match status" value="1"/>
</dbReference>
<evidence type="ECO:0000313" key="4">
    <source>
        <dbReference type="Proteomes" id="UP000326289"/>
    </source>
</evidence>
<dbReference type="InterPro" id="IPR023631">
    <property type="entry name" value="Amidase_dom"/>
</dbReference>
<dbReference type="AlphaFoldDB" id="A0A5N6J381"/>
<dbReference type="Pfam" id="PF26053">
    <property type="entry name" value="DUF8016"/>
    <property type="match status" value="1"/>
</dbReference>
<dbReference type="Gene3D" id="3.90.1300.10">
    <property type="entry name" value="Amidase signature (AS) domain"/>
    <property type="match status" value="1"/>
</dbReference>
<evidence type="ECO:0000259" key="2">
    <source>
        <dbReference type="Pfam" id="PF26053"/>
    </source>
</evidence>
<protein>
    <submittedName>
        <fullName evidence="3">Amidase signature domain-containing protein</fullName>
    </submittedName>
</protein>
<feature type="domain" description="Scytalone dehydratase-like protein Arp1 N-terminal" evidence="2">
    <location>
        <begin position="73"/>
        <end position="204"/>
    </location>
</feature>
<feature type="domain" description="Amidase" evidence="1">
    <location>
        <begin position="255"/>
        <end position="421"/>
    </location>
</feature>
<evidence type="ECO:0000259" key="1">
    <source>
        <dbReference type="Pfam" id="PF01425"/>
    </source>
</evidence>
<organism evidence="3 4">
    <name type="scientific">Aspergillus minisclerotigenes</name>
    <dbReference type="NCBI Taxonomy" id="656917"/>
    <lineage>
        <taxon>Eukaryota</taxon>
        <taxon>Fungi</taxon>
        <taxon>Dikarya</taxon>
        <taxon>Ascomycota</taxon>
        <taxon>Pezizomycotina</taxon>
        <taxon>Eurotiomycetes</taxon>
        <taxon>Eurotiomycetidae</taxon>
        <taxon>Eurotiales</taxon>
        <taxon>Aspergillaceae</taxon>
        <taxon>Aspergillus</taxon>
        <taxon>Aspergillus subgen. Circumdati</taxon>
    </lineage>
</organism>